<name>A0A0P7C512_9BACT</name>
<dbReference type="NCBIfam" id="NF045639">
    <property type="entry name" value="GCX_COOH"/>
    <property type="match status" value="1"/>
</dbReference>
<dbReference type="Proteomes" id="UP000050454">
    <property type="component" value="Unassembled WGS sequence"/>
</dbReference>
<protein>
    <recommendedName>
        <fullName evidence="1">GEVED domain-containing protein</fullName>
    </recommendedName>
</protein>
<keyword evidence="3" id="KW-1185">Reference proteome</keyword>
<proteinExistence type="predicted"/>
<dbReference type="InterPro" id="IPR045474">
    <property type="entry name" value="GEVED"/>
</dbReference>
<dbReference type="InterPro" id="IPR015943">
    <property type="entry name" value="WD40/YVTN_repeat-like_dom_sf"/>
</dbReference>
<dbReference type="InterPro" id="IPR055015">
    <property type="entry name" value="GCX_COOH"/>
</dbReference>
<comment type="caution">
    <text evidence="2">The sequence shown here is derived from an EMBL/GenBank/DDBJ whole genome shotgun (WGS) entry which is preliminary data.</text>
</comment>
<dbReference type="SUPFAM" id="SSF110296">
    <property type="entry name" value="Oligoxyloglucan reducing end-specific cellobiohydrolase"/>
    <property type="match status" value="2"/>
</dbReference>
<accession>A0A0P7C512</accession>
<evidence type="ECO:0000313" key="3">
    <source>
        <dbReference type="Proteomes" id="UP000050454"/>
    </source>
</evidence>
<sequence>MSSGFQEPLFDINDPTGKRVWLTTWGGLWLCEDISQANPHWERKEARIGSNSIAQNPLNPDEIFTNNDGGGTFRSNDGGQTWIQLGSFTPSGRLMYNGLGDLFLFVSYYPSNQIYRYNRSTGVFDYFFNVTANSSSDAKQKITDIDFDRDNLIYISLSNGKILKSQTQYGGPWINISPISNSASSNFTGLAISRNEFGNKVFWAINIRPNSFEPADNIVWAKKSLDCGVSWTDVILPINGDGSRFSSLGWRLDLSFNYGSDSEIILSGGNQILISSNGGVSWKKVSNQTYDKDIWLSPGGSALLVNFISIRYLANLFNTSYPYLQSKESDIITPSISSVHFSDAENPDLLFLNGSVFTGDGILSPGNTYNSTQGAFFDIDEPNLVVSLAPAVGWSDTLLIQDSKGRLMNKHKLDRKVPAILGYESVGNSLYSIIDASSLYDYTRLYRTSKVGSGEEESNIYTLNQYIHYQSSVVPVNDSLVYIYGAFLNGSLYKVSLKKDGLGIVEEVKNFTNGNPSRVVVGRENPNVIIVMHSASLYVSLDAGESWSEPLNQDIAYSFTNVGSDLDKLFYTSNEKVYFTNNFLSLNPSWEVITSTELEKLGAWGGLRYRESDGLLFMASSYKGVYSTDYFKGLVSPELAIIRNFQKDTLCFNEKVTIPFVQSNCAGPFKLILSPLHGNVSDIIFGESTQSPVSGIIPDTLVNGRYRLKIVSGNFEKQVKSSLYIKGDSSIFHNGYPRVINPGNTSFVMKFRSKKEAKVAYILKVKGSSKPTHLDFNQVKDSIEMNFQGLVQLKKDSITNVLISGLQRNTEYVIYFASIDPNCLCQSIINSKEIKTTGNLISLCRPYYYYPCDNNTLISSMSISGPGLQNPAEVKTFDSGCTGFKTQNENVPTVQAGGTYTLNVKTGYLAQLKQEKALGVWIDFNGDDQIYDNQVFAGKLSSWSSDIVINIPDQISPGLRRARVRMVDGSAFSYNMAICGSTSYGETIDFMVNVRSGKNDTLLHVTDSTYYSCQNVNLLTNVPLSQSFELELSSAHGDFNGSTLLTAEEVSGNRFAFQLPLNTPIGDQYRVNLRSTTLNLTTPSFRVDFQNYQDLQKSPSGGREVVDKNYIDSKAEITNTARTAYKAWNSIILQPDFMASPSSGGAFKAEIVGCEN</sequence>
<dbReference type="Pfam" id="PF20009">
    <property type="entry name" value="GEVED"/>
    <property type="match status" value="1"/>
</dbReference>
<reference evidence="2 3" key="1">
    <citation type="submission" date="2015-07" db="EMBL/GenBank/DDBJ databases">
        <title>The draft genome sequence of Leadbetterella sp. JN14-9.</title>
        <authorList>
            <person name="Liu Y."/>
            <person name="Du J."/>
            <person name="Shao Z."/>
        </authorList>
    </citation>
    <scope>NUCLEOTIDE SEQUENCE [LARGE SCALE GENOMIC DNA]</scope>
    <source>
        <strain evidence="2 3">JN14-9</strain>
    </source>
</reference>
<dbReference type="EMBL" id="LGTQ01000006">
    <property type="protein sequence ID" value="KPM48345.1"/>
    <property type="molecule type" value="Genomic_DNA"/>
</dbReference>
<dbReference type="AlphaFoldDB" id="A0A0P7C512"/>
<evidence type="ECO:0000313" key="2">
    <source>
        <dbReference type="EMBL" id="KPM48345.1"/>
    </source>
</evidence>
<dbReference type="Gene3D" id="2.130.10.10">
    <property type="entry name" value="YVTN repeat-like/Quinoprotein amine dehydrogenase"/>
    <property type="match status" value="2"/>
</dbReference>
<feature type="domain" description="GEVED" evidence="1">
    <location>
        <begin position="918"/>
        <end position="993"/>
    </location>
</feature>
<gene>
    <name evidence="2" type="ORF">AFM12_06775</name>
</gene>
<dbReference type="STRING" id="1605367.AFM12_06775"/>
<evidence type="ECO:0000259" key="1">
    <source>
        <dbReference type="Pfam" id="PF20009"/>
    </source>
</evidence>
<organism evidence="2 3">
    <name type="scientific">Jiulongibacter sediminis</name>
    <dbReference type="NCBI Taxonomy" id="1605367"/>
    <lineage>
        <taxon>Bacteria</taxon>
        <taxon>Pseudomonadati</taxon>
        <taxon>Bacteroidota</taxon>
        <taxon>Cytophagia</taxon>
        <taxon>Cytophagales</taxon>
        <taxon>Leadbetterellaceae</taxon>
        <taxon>Jiulongibacter</taxon>
    </lineage>
</organism>